<dbReference type="PATRIC" id="fig|1262666.3.peg.2842"/>
<gene>
    <name evidence="2" type="ORF">PCS_02809</name>
</gene>
<evidence type="ECO:0000313" key="3">
    <source>
        <dbReference type="Proteomes" id="UP000011922"/>
    </source>
</evidence>
<protein>
    <submittedName>
        <fullName evidence="2">Uncharacterized protein</fullName>
    </submittedName>
</protein>
<evidence type="ECO:0000256" key="1">
    <source>
        <dbReference type="SAM" id="MobiDB-lite"/>
    </source>
</evidence>
<evidence type="ECO:0000313" key="2">
    <source>
        <dbReference type="EMBL" id="EMG36306.1"/>
    </source>
</evidence>
<dbReference type="Proteomes" id="UP000011922">
    <property type="component" value="Unassembled WGS sequence"/>
</dbReference>
<feature type="region of interest" description="Disordered" evidence="1">
    <location>
        <begin position="64"/>
        <end position="88"/>
    </location>
</feature>
<sequence length="88" mass="9602">MPTQARRAQPTEHVEGMALSRLQDKDDNYALAFMLTLKAAESGSLAYSHIESFMLSAMNALDAADAERAEPEPEDLLVSAPPKQRGRA</sequence>
<dbReference type="EMBL" id="AOSV01000030">
    <property type="protein sequence ID" value="EMG36306.1"/>
    <property type="molecule type" value="Genomic_DNA"/>
</dbReference>
<reference evidence="2 3" key="1">
    <citation type="journal article" date="2013" name="Genome Announc.">
        <title>Draft Genome Sequence for Desulfovibrio africanus Strain PCS.</title>
        <authorList>
            <person name="Brown S.D."/>
            <person name="Utturkar S.M."/>
            <person name="Arkin A.P."/>
            <person name="Deutschbauer A.M."/>
            <person name="Elias D.A."/>
            <person name="Hazen T.C."/>
            <person name="Chakraborty R."/>
        </authorList>
    </citation>
    <scope>NUCLEOTIDE SEQUENCE [LARGE SCALE GENOMIC DNA]</scope>
    <source>
        <strain evidence="2 3">PCS</strain>
    </source>
</reference>
<accession>M5Q011</accession>
<name>M5Q011_DESAF</name>
<dbReference type="AlphaFoldDB" id="M5Q011"/>
<organism evidence="2 3">
    <name type="scientific">Desulfocurvibacter africanus PCS</name>
    <dbReference type="NCBI Taxonomy" id="1262666"/>
    <lineage>
        <taxon>Bacteria</taxon>
        <taxon>Pseudomonadati</taxon>
        <taxon>Thermodesulfobacteriota</taxon>
        <taxon>Desulfovibrionia</taxon>
        <taxon>Desulfovibrionales</taxon>
        <taxon>Desulfovibrionaceae</taxon>
        <taxon>Desulfocurvibacter</taxon>
    </lineage>
</organism>
<comment type="caution">
    <text evidence="2">The sequence shown here is derived from an EMBL/GenBank/DDBJ whole genome shotgun (WGS) entry which is preliminary data.</text>
</comment>
<dbReference type="RefSeq" id="WP_005988214.1">
    <property type="nucleotide sequence ID" value="NZ_AOSV01000030.1"/>
</dbReference>
<proteinExistence type="predicted"/>